<evidence type="ECO:0000313" key="2">
    <source>
        <dbReference type="EMBL" id="KAK8029180.1"/>
    </source>
</evidence>
<feature type="transmembrane region" description="Helical" evidence="1">
    <location>
        <begin position="7"/>
        <end position="31"/>
    </location>
</feature>
<reference evidence="2 3" key="1">
    <citation type="submission" date="2023-01" db="EMBL/GenBank/DDBJ databases">
        <title>Analysis of 21 Apiospora genomes using comparative genomics revels a genus with tremendous synthesis potential of carbohydrate active enzymes and secondary metabolites.</title>
        <authorList>
            <person name="Sorensen T."/>
        </authorList>
    </citation>
    <scope>NUCLEOTIDE SEQUENCE [LARGE SCALE GENOMIC DNA]</scope>
    <source>
        <strain evidence="2 3">CBS 20057</strain>
    </source>
</reference>
<keyword evidence="3" id="KW-1185">Reference proteome</keyword>
<organism evidence="2 3">
    <name type="scientific">Apiospora marii</name>
    <dbReference type="NCBI Taxonomy" id="335849"/>
    <lineage>
        <taxon>Eukaryota</taxon>
        <taxon>Fungi</taxon>
        <taxon>Dikarya</taxon>
        <taxon>Ascomycota</taxon>
        <taxon>Pezizomycotina</taxon>
        <taxon>Sordariomycetes</taxon>
        <taxon>Xylariomycetidae</taxon>
        <taxon>Amphisphaeriales</taxon>
        <taxon>Apiosporaceae</taxon>
        <taxon>Apiospora</taxon>
    </lineage>
</organism>
<keyword evidence="1" id="KW-0472">Membrane</keyword>
<evidence type="ECO:0000256" key="1">
    <source>
        <dbReference type="SAM" id="Phobius"/>
    </source>
</evidence>
<evidence type="ECO:0000313" key="3">
    <source>
        <dbReference type="Proteomes" id="UP001396898"/>
    </source>
</evidence>
<dbReference type="EMBL" id="JAQQWI010000007">
    <property type="protein sequence ID" value="KAK8029180.1"/>
    <property type="molecule type" value="Genomic_DNA"/>
</dbReference>
<gene>
    <name evidence="2" type="ORF">PG991_006236</name>
</gene>
<sequence>METGWDNLYIIAIFIIRFHASAFAAAITWALQPSLGGIGLGLWVLSIHRQARPEILNFPFECGYFPGVAVRLSLGESDDSLGGVGIANGLVQCALGTFQELLVFGDRSLLLNPVRLGLFKLFLERLQISRCL</sequence>
<keyword evidence="1" id="KW-1133">Transmembrane helix</keyword>
<comment type="caution">
    <text evidence="2">The sequence shown here is derived from an EMBL/GenBank/DDBJ whole genome shotgun (WGS) entry which is preliminary data.</text>
</comment>
<keyword evidence="1" id="KW-0812">Transmembrane</keyword>
<accession>A0ABR1SBF8</accession>
<protein>
    <submittedName>
        <fullName evidence="2">Uncharacterized protein</fullName>
    </submittedName>
</protein>
<proteinExistence type="predicted"/>
<name>A0ABR1SBF8_9PEZI</name>
<dbReference type="Proteomes" id="UP001396898">
    <property type="component" value="Unassembled WGS sequence"/>
</dbReference>